<dbReference type="Pfam" id="PF07690">
    <property type="entry name" value="MFS_1"/>
    <property type="match status" value="1"/>
</dbReference>
<dbReference type="Gene3D" id="1.20.1720.10">
    <property type="entry name" value="Multidrug resistance protein D"/>
    <property type="match status" value="1"/>
</dbReference>
<proteinExistence type="predicted"/>
<dbReference type="AlphaFoldDB" id="A0A144M297"/>
<comment type="subcellular location">
    <subcellularLocation>
        <location evidence="1">Cell membrane</location>
        <topology evidence="1">Multi-pass membrane protein</topology>
    </subcellularLocation>
</comment>
<gene>
    <name evidence="9" type="ORF">A2T55_01190</name>
</gene>
<feature type="domain" description="Major facilitator superfamily (MFS) profile" evidence="8">
    <location>
        <begin position="5"/>
        <end position="388"/>
    </location>
</feature>
<dbReference type="CDD" id="cd17321">
    <property type="entry name" value="MFS_MMR_MDR_like"/>
    <property type="match status" value="1"/>
</dbReference>
<dbReference type="InterPro" id="IPR036259">
    <property type="entry name" value="MFS_trans_sf"/>
</dbReference>
<evidence type="ECO:0000256" key="2">
    <source>
        <dbReference type="ARBA" id="ARBA00022448"/>
    </source>
</evidence>
<evidence type="ECO:0000256" key="6">
    <source>
        <dbReference type="SAM" id="MobiDB-lite"/>
    </source>
</evidence>
<dbReference type="GO" id="GO:0005886">
    <property type="term" value="C:plasma membrane"/>
    <property type="evidence" value="ECO:0007669"/>
    <property type="project" value="UniProtKB-SubCell"/>
</dbReference>
<evidence type="ECO:0000313" key="10">
    <source>
        <dbReference type="Proteomes" id="UP000075950"/>
    </source>
</evidence>
<dbReference type="Proteomes" id="UP000075950">
    <property type="component" value="Chromosome"/>
</dbReference>
<reference evidence="10" key="1">
    <citation type="submission" date="2016-03" db="EMBL/GenBank/DDBJ databases">
        <authorList>
            <person name="Ploux O."/>
        </authorList>
    </citation>
    <scope>NUCLEOTIDE SEQUENCE [LARGE SCALE GENOMIC DNA]</scope>
    <source>
        <strain evidence="10">BS258</strain>
    </source>
</reference>
<organism evidence="9 10">
    <name type="scientific">Brevibacterium linens</name>
    <dbReference type="NCBI Taxonomy" id="1703"/>
    <lineage>
        <taxon>Bacteria</taxon>
        <taxon>Bacillati</taxon>
        <taxon>Actinomycetota</taxon>
        <taxon>Actinomycetes</taxon>
        <taxon>Micrococcales</taxon>
        <taxon>Brevibacteriaceae</taxon>
        <taxon>Brevibacterium</taxon>
    </lineage>
</organism>
<feature type="transmembrane region" description="Helical" evidence="7">
    <location>
        <begin position="244"/>
        <end position="264"/>
    </location>
</feature>
<protein>
    <recommendedName>
        <fullName evidence="8">Major facilitator superfamily (MFS) profile domain-containing protein</fullName>
    </recommendedName>
</protein>
<accession>A0A144M297</accession>
<dbReference type="EMBL" id="CP014869">
    <property type="protein sequence ID" value="AMT92585.1"/>
    <property type="molecule type" value="Genomic_DNA"/>
</dbReference>
<dbReference type="PANTHER" id="PTHR42718:SF9">
    <property type="entry name" value="MAJOR FACILITATOR SUPERFAMILY MULTIDRUG TRANSPORTER MFSC"/>
    <property type="match status" value="1"/>
</dbReference>
<name>A0A144M297_BRELN</name>
<dbReference type="PANTHER" id="PTHR42718">
    <property type="entry name" value="MAJOR FACILITATOR SUPERFAMILY MULTIDRUG TRANSPORTER MFSC"/>
    <property type="match status" value="1"/>
</dbReference>
<evidence type="ECO:0000259" key="8">
    <source>
        <dbReference type="PROSITE" id="PS50850"/>
    </source>
</evidence>
<feature type="transmembrane region" description="Helical" evidence="7">
    <location>
        <begin position="301"/>
        <end position="329"/>
    </location>
</feature>
<evidence type="ECO:0000313" key="9">
    <source>
        <dbReference type="EMBL" id="AMT92585.1"/>
    </source>
</evidence>
<feature type="transmembrane region" description="Helical" evidence="7">
    <location>
        <begin position="130"/>
        <end position="148"/>
    </location>
</feature>
<evidence type="ECO:0000256" key="3">
    <source>
        <dbReference type="ARBA" id="ARBA00022692"/>
    </source>
</evidence>
<dbReference type="PRINTS" id="PR01036">
    <property type="entry name" value="TCRTETB"/>
</dbReference>
<dbReference type="InterPro" id="IPR020846">
    <property type="entry name" value="MFS_dom"/>
</dbReference>
<dbReference type="RefSeq" id="WP_062860476.1">
    <property type="nucleotide sequence ID" value="NZ_CP014869.1"/>
</dbReference>
<feature type="region of interest" description="Disordered" evidence="6">
    <location>
        <begin position="395"/>
        <end position="414"/>
    </location>
</feature>
<dbReference type="PROSITE" id="PS50850">
    <property type="entry name" value="MFS"/>
    <property type="match status" value="1"/>
</dbReference>
<feature type="transmembrane region" description="Helical" evidence="7">
    <location>
        <begin position="271"/>
        <end position="295"/>
    </location>
</feature>
<feature type="transmembrane region" description="Helical" evidence="7">
    <location>
        <begin position="41"/>
        <end position="59"/>
    </location>
</feature>
<keyword evidence="4 7" id="KW-1133">Transmembrane helix</keyword>
<dbReference type="KEGG" id="bly:A2T55_01190"/>
<evidence type="ECO:0000256" key="1">
    <source>
        <dbReference type="ARBA" id="ARBA00004651"/>
    </source>
</evidence>
<dbReference type="InterPro" id="IPR011701">
    <property type="entry name" value="MFS"/>
</dbReference>
<keyword evidence="2" id="KW-0813">Transport</keyword>
<sequence length="414" mass="42076">MPRVLVLGLCAGYFLVLLDVTVVNVALPQINSDLQAGQSGMAGVVNAYTIVLAALLLPFGAIGDRWGHRRVVVFGFLCFFVGSLVCSLSPTITLLIASRAIQGAGAAATMAGTLAMLSESAVDDRERSKLVGLWAALGGIALPLGPVLGGLLVDLGNWRAVFWLNLPVILLALVPIIVHSSPSTARGPRGGQPSAAGGLSESANPSRTRLVIACIVAGLLNFCVLGSLFLLTQNFQDVRGLSPLQAGLATLPALLPMPFFGALSGTISNRLGVWATSALGLIVSGLGLGLMGLTVSAPSMWALWIALVVWAIGVGTLMPAIVAAAMHALPQKPGFASGAGSTARNVGGAAGVAVFAALHEVETGVLMAAAGVAMVAAAVACIQVQRQRVQPSTGLVTSMKGNGSVARSRSPLTD</sequence>
<feature type="transmembrane region" description="Helical" evidence="7">
    <location>
        <begin position="210"/>
        <end position="232"/>
    </location>
</feature>
<evidence type="ECO:0000256" key="7">
    <source>
        <dbReference type="SAM" id="Phobius"/>
    </source>
</evidence>
<dbReference type="SUPFAM" id="SSF103473">
    <property type="entry name" value="MFS general substrate transporter"/>
    <property type="match status" value="1"/>
</dbReference>
<feature type="transmembrane region" description="Helical" evidence="7">
    <location>
        <begin position="71"/>
        <end position="94"/>
    </location>
</feature>
<dbReference type="GO" id="GO:0022857">
    <property type="term" value="F:transmembrane transporter activity"/>
    <property type="evidence" value="ECO:0007669"/>
    <property type="project" value="InterPro"/>
</dbReference>
<evidence type="ECO:0000256" key="4">
    <source>
        <dbReference type="ARBA" id="ARBA00022989"/>
    </source>
</evidence>
<feature type="transmembrane region" description="Helical" evidence="7">
    <location>
        <begin position="364"/>
        <end position="382"/>
    </location>
</feature>
<feature type="region of interest" description="Disordered" evidence="6">
    <location>
        <begin position="182"/>
        <end position="202"/>
    </location>
</feature>
<evidence type="ECO:0000256" key="5">
    <source>
        <dbReference type="ARBA" id="ARBA00023136"/>
    </source>
</evidence>
<keyword evidence="5 7" id="KW-0472">Membrane</keyword>
<feature type="transmembrane region" description="Helical" evidence="7">
    <location>
        <begin position="160"/>
        <end position="178"/>
    </location>
</feature>
<keyword evidence="3 7" id="KW-0812">Transmembrane</keyword>